<evidence type="ECO:0000313" key="1">
    <source>
        <dbReference type="EMBL" id="QKC75848.1"/>
    </source>
</evidence>
<dbReference type="EMBL" id="CP033361">
    <property type="protein sequence ID" value="QKC75848.1"/>
    <property type="molecule type" value="Genomic_DNA"/>
</dbReference>
<dbReference type="RefSeq" id="WP_064992097.1">
    <property type="nucleotide sequence ID" value="NZ_CP033361.1"/>
</dbReference>
<reference evidence="1 2" key="1">
    <citation type="submission" date="2018-10" db="EMBL/GenBank/DDBJ databases">
        <authorList>
            <person name="Perry B.J."/>
            <person name="Sullivan J.T."/>
            <person name="Murphy R.J.T."/>
            <person name="Ramsay J.P."/>
            <person name="Ronson C.W."/>
        </authorList>
    </citation>
    <scope>NUCLEOTIDE SEQUENCE [LARGE SCALE GENOMIC DNA]</scope>
    <source>
        <strain evidence="1 2">NZP2014</strain>
    </source>
</reference>
<organism evidence="1 2">
    <name type="scientific">Mesorhizobium erdmanii</name>
    <dbReference type="NCBI Taxonomy" id="1777866"/>
    <lineage>
        <taxon>Bacteria</taxon>
        <taxon>Pseudomonadati</taxon>
        <taxon>Pseudomonadota</taxon>
        <taxon>Alphaproteobacteria</taxon>
        <taxon>Hyphomicrobiales</taxon>
        <taxon>Phyllobacteriaceae</taxon>
        <taxon>Mesorhizobium</taxon>
    </lineage>
</organism>
<sequence length="137" mass="14972">MPLGEQGVVDAIEAWLKESGFSEVEAIVAGARGYDIVARRDATGERWLIEAKGGARSGLDNSNASWGRVGAAFSMTAGWRFQKDIPGERFAIGIPSSYWFDKHLRRLQPALEYLGISVFQVSDDGGVIFTEYCPLKG</sequence>
<gene>
    <name evidence="1" type="ORF">EB233_10085</name>
</gene>
<proteinExistence type="predicted"/>
<name>A0A6M7UI77_9HYPH</name>
<dbReference type="Proteomes" id="UP000503339">
    <property type="component" value="Chromosome"/>
</dbReference>
<dbReference type="KEGG" id="merd:EB233_10085"/>
<evidence type="ECO:0000313" key="2">
    <source>
        <dbReference type="Proteomes" id="UP000503339"/>
    </source>
</evidence>
<accession>A0A6M7UI77</accession>
<keyword evidence="2" id="KW-1185">Reference proteome</keyword>
<protein>
    <submittedName>
        <fullName evidence="1">Uncharacterized protein</fullName>
    </submittedName>
</protein>
<dbReference type="AlphaFoldDB" id="A0A6M7UI77"/>